<dbReference type="InterPro" id="IPR051676">
    <property type="entry name" value="UPF0053_domain"/>
</dbReference>
<evidence type="ECO:0000313" key="16">
    <source>
        <dbReference type="Proteomes" id="UP000824017"/>
    </source>
</evidence>
<keyword evidence="3" id="KW-1003">Cell membrane</keyword>
<proteinExistence type="inferred from homology"/>
<evidence type="ECO:0000256" key="11">
    <source>
        <dbReference type="SAM" id="MobiDB-lite"/>
    </source>
</evidence>
<gene>
    <name evidence="15" type="ORF">H9817_07980</name>
</gene>
<dbReference type="SMART" id="SM01091">
    <property type="entry name" value="CorC_HlyC"/>
    <property type="match status" value="1"/>
</dbReference>
<keyword evidence="7 9" id="KW-0129">CBS domain</keyword>
<protein>
    <submittedName>
        <fullName evidence="15">Hemolysin family protein</fullName>
    </submittedName>
</protein>
<keyword evidence="4 10" id="KW-0812">Transmembrane</keyword>
<dbReference type="GO" id="GO:0050660">
    <property type="term" value="F:flavin adenine dinucleotide binding"/>
    <property type="evidence" value="ECO:0007669"/>
    <property type="project" value="InterPro"/>
</dbReference>
<evidence type="ECO:0000256" key="10">
    <source>
        <dbReference type="PROSITE-ProRule" id="PRU01193"/>
    </source>
</evidence>
<accession>A0A9D2IK55</accession>
<dbReference type="PROSITE" id="PS51846">
    <property type="entry name" value="CNNM"/>
    <property type="match status" value="1"/>
</dbReference>
<dbReference type="EMBL" id="DXCD01000211">
    <property type="protein sequence ID" value="HIZ13846.1"/>
    <property type="molecule type" value="Genomic_DNA"/>
</dbReference>
<dbReference type="SMART" id="SM00116">
    <property type="entry name" value="CBS"/>
    <property type="match status" value="2"/>
</dbReference>
<keyword evidence="8 10" id="KW-0472">Membrane</keyword>
<feature type="transmembrane region" description="Helical" evidence="12">
    <location>
        <begin position="14"/>
        <end position="35"/>
    </location>
</feature>
<keyword evidence="6 10" id="KW-1133">Transmembrane helix</keyword>
<dbReference type="Gene3D" id="3.10.580.10">
    <property type="entry name" value="CBS-domain"/>
    <property type="match status" value="1"/>
</dbReference>
<dbReference type="Pfam" id="PF00571">
    <property type="entry name" value="CBS"/>
    <property type="match status" value="2"/>
</dbReference>
<dbReference type="InterPro" id="IPR016169">
    <property type="entry name" value="FAD-bd_PCMH_sub2"/>
</dbReference>
<reference evidence="15" key="2">
    <citation type="submission" date="2021-04" db="EMBL/GenBank/DDBJ databases">
        <authorList>
            <person name="Gilroy R."/>
        </authorList>
    </citation>
    <scope>NUCLEOTIDE SEQUENCE</scope>
    <source>
        <strain evidence="15">ChiGjej1B1-13045</strain>
    </source>
</reference>
<dbReference type="PANTHER" id="PTHR43099">
    <property type="entry name" value="UPF0053 PROTEIN YRKA"/>
    <property type="match status" value="1"/>
</dbReference>
<evidence type="ECO:0000256" key="3">
    <source>
        <dbReference type="ARBA" id="ARBA00022475"/>
    </source>
</evidence>
<organism evidence="15 16">
    <name type="scientific">Candidatus Mediterraneibacter stercorigallinarum</name>
    <dbReference type="NCBI Taxonomy" id="2838686"/>
    <lineage>
        <taxon>Bacteria</taxon>
        <taxon>Bacillati</taxon>
        <taxon>Bacillota</taxon>
        <taxon>Clostridia</taxon>
        <taxon>Lachnospirales</taxon>
        <taxon>Lachnospiraceae</taxon>
        <taxon>Mediterraneibacter</taxon>
    </lineage>
</organism>
<feature type="transmembrane region" description="Helical" evidence="12">
    <location>
        <begin position="66"/>
        <end position="88"/>
    </location>
</feature>
<dbReference type="Pfam" id="PF03471">
    <property type="entry name" value="CorC_HlyC"/>
    <property type="match status" value="1"/>
</dbReference>
<comment type="caution">
    <text evidence="15">The sequence shown here is derived from an EMBL/GenBank/DDBJ whole genome shotgun (WGS) entry which is preliminary data.</text>
</comment>
<evidence type="ECO:0000256" key="1">
    <source>
        <dbReference type="ARBA" id="ARBA00004651"/>
    </source>
</evidence>
<evidence type="ECO:0000259" key="13">
    <source>
        <dbReference type="PROSITE" id="PS51371"/>
    </source>
</evidence>
<dbReference type="SUPFAM" id="SSF56176">
    <property type="entry name" value="FAD-binding/transporter-associated domain-like"/>
    <property type="match status" value="1"/>
</dbReference>
<feature type="region of interest" description="Disordered" evidence="11">
    <location>
        <begin position="435"/>
        <end position="463"/>
    </location>
</feature>
<evidence type="ECO:0000256" key="9">
    <source>
        <dbReference type="PROSITE-ProRule" id="PRU00703"/>
    </source>
</evidence>
<sequence length="463" mass="52624">MDADPAGNTIIFDLLLLLFFTLLNAYFAGAEMAVVSVNKNRIRSLAEEGNKKAKVIEGLFEDSTKFLSTIQVAITFAGFYSSASAASSISPVLAEWLHSAGVPYSGQIAHNGVTLLLMFFNLVFGELVPKRIALQKAESFCMMTVMPIHYISILLTPFTKLLSFSTKLVLRILRMNTEDQEEAVTEEEIKALLKMGNESGTFDDDEREMIDSVFKFDERTAKEIMVPRRDVFTIDIEEPFESQIDEILQTRHSRIPVYEESIDNIIGVLHVKDVMIELRKNALEQVDIRSMLHKPFFVPETKDADELFRTMQEKRHHMAILVDEYGGFSGIVTIEDLVEEIMGDINEEYEEVVPEIEAVGEDEYLLDGGMLIDDVNEELGLKLETENYDTLSGYLIEKLGHIPEKDDRDTIETDNLVFTVEEVRDNRITRARLKIEPAVETEEEEHGGRKKQRRSSEDEESAE</sequence>
<dbReference type="InterPro" id="IPR044751">
    <property type="entry name" value="Ion_transp-like_CBS"/>
</dbReference>
<evidence type="ECO:0000256" key="2">
    <source>
        <dbReference type="ARBA" id="ARBA00006337"/>
    </source>
</evidence>
<dbReference type="InterPro" id="IPR000644">
    <property type="entry name" value="CBS_dom"/>
</dbReference>
<dbReference type="PANTHER" id="PTHR43099:SF2">
    <property type="entry name" value="UPF0053 PROTEIN YRKA"/>
    <property type="match status" value="1"/>
</dbReference>
<dbReference type="PROSITE" id="PS51371">
    <property type="entry name" value="CBS"/>
    <property type="match status" value="2"/>
</dbReference>
<dbReference type="CDD" id="cd04590">
    <property type="entry name" value="CBS_pair_CorC_HlyC_assoc"/>
    <property type="match status" value="1"/>
</dbReference>
<feature type="domain" description="CBS" evidence="13">
    <location>
        <begin position="225"/>
        <end position="285"/>
    </location>
</feature>
<evidence type="ECO:0000256" key="4">
    <source>
        <dbReference type="ARBA" id="ARBA00022692"/>
    </source>
</evidence>
<evidence type="ECO:0000256" key="8">
    <source>
        <dbReference type="ARBA" id="ARBA00023136"/>
    </source>
</evidence>
<feature type="transmembrane region" description="Helical" evidence="12">
    <location>
        <begin position="140"/>
        <end position="158"/>
    </location>
</feature>
<comment type="subcellular location">
    <subcellularLocation>
        <location evidence="1">Cell membrane</location>
        <topology evidence="1">Multi-pass membrane protein</topology>
    </subcellularLocation>
</comment>
<dbReference type="GO" id="GO:0005886">
    <property type="term" value="C:plasma membrane"/>
    <property type="evidence" value="ECO:0007669"/>
    <property type="project" value="UniProtKB-SubCell"/>
</dbReference>
<dbReference type="Proteomes" id="UP000824017">
    <property type="component" value="Unassembled WGS sequence"/>
</dbReference>
<dbReference type="SUPFAM" id="SSF54631">
    <property type="entry name" value="CBS-domain pair"/>
    <property type="match status" value="1"/>
</dbReference>
<dbReference type="AlphaFoldDB" id="A0A9D2IK55"/>
<dbReference type="Pfam" id="PF01595">
    <property type="entry name" value="CNNM"/>
    <property type="match status" value="1"/>
</dbReference>
<evidence type="ECO:0000313" key="15">
    <source>
        <dbReference type="EMBL" id="HIZ13846.1"/>
    </source>
</evidence>
<name>A0A9D2IK55_9FIRM</name>
<dbReference type="Gene3D" id="3.30.465.10">
    <property type="match status" value="1"/>
</dbReference>
<comment type="similarity">
    <text evidence="2">Belongs to the UPF0053 family.</text>
</comment>
<dbReference type="InterPro" id="IPR046342">
    <property type="entry name" value="CBS_dom_sf"/>
</dbReference>
<reference evidence="15" key="1">
    <citation type="journal article" date="2021" name="PeerJ">
        <title>Extensive microbial diversity within the chicken gut microbiome revealed by metagenomics and culture.</title>
        <authorList>
            <person name="Gilroy R."/>
            <person name="Ravi A."/>
            <person name="Getino M."/>
            <person name="Pursley I."/>
            <person name="Horton D.L."/>
            <person name="Alikhan N.F."/>
            <person name="Baker D."/>
            <person name="Gharbi K."/>
            <person name="Hall N."/>
            <person name="Watson M."/>
            <person name="Adriaenssens E.M."/>
            <person name="Foster-Nyarko E."/>
            <person name="Jarju S."/>
            <person name="Secka A."/>
            <person name="Antonio M."/>
            <person name="Oren A."/>
            <person name="Chaudhuri R.R."/>
            <person name="La Ragione R."/>
            <person name="Hildebrand F."/>
            <person name="Pallen M.J."/>
        </authorList>
    </citation>
    <scope>NUCLEOTIDE SEQUENCE</scope>
    <source>
        <strain evidence="15">ChiGjej1B1-13045</strain>
    </source>
</reference>
<dbReference type="FunFam" id="3.10.580.10:FF:000002">
    <property type="entry name" value="Magnesium/cobalt efflux protein CorC"/>
    <property type="match status" value="1"/>
</dbReference>
<evidence type="ECO:0000256" key="12">
    <source>
        <dbReference type="SAM" id="Phobius"/>
    </source>
</evidence>
<dbReference type="InterPro" id="IPR036318">
    <property type="entry name" value="FAD-bd_PCMH-like_sf"/>
</dbReference>
<evidence type="ECO:0000256" key="7">
    <source>
        <dbReference type="ARBA" id="ARBA00023122"/>
    </source>
</evidence>
<feature type="domain" description="CBS" evidence="13">
    <location>
        <begin position="291"/>
        <end position="348"/>
    </location>
</feature>
<keyword evidence="5" id="KW-0677">Repeat</keyword>
<feature type="transmembrane region" description="Helical" evidence="12">
    <location>
        <begin position="108"/>
        <end position="128"/>
    </location>
</feature>
<dbReference type="InterPro" id="IPR005170">
    <property type="entry name" value="Transptr-assoc_dom"/>
</dbReference>
<evidence type="ECO:0000256" key="6">
    <source>
        <dbReference type="ARBA" id="ARBA00022989"/>
    </source>
</evidence>
<evidence type="ECO:0000256" key="5">
    <source>
        <dbReference type="ARBA" id="ARBA00022737"/>
    </source>
</evidence>
<feature type="domain" description="CNNM transmembrane" evidence="14">
    <location>
        <begin position="6"/>
        <end position="206"/>
    </location>
</feature>
<dbReference type="InterPro" id="IPR002550">
    <property type="entry name" value="CNNM"/>
</dbReference>
<evidence type="ECO:0000259" key="14">
    <source>
        <dbReference type="PROSITE" id="PS51846"/>
    </source>
</evidence>